<dbReference type="Pfam" id="PF12276">
    <property type="entry name" value="DUF3617"/>
    <property type="match status" value="1"/>
</dbReference>
<dbReference type="Proteomes" id="UP001497045">
    <property type="component" value="Unassembled WGS sequence"/>
</dbReference>
<evidence type="ECO:0000313" key="3">
    <source>
        <dbReference type="Proteomes" id="UP001497045"/>
    </source>
</evidence>
<name>A0ABU9IF58_9SPHN</name>
<evidence type="ECO:0000256" key="1">
    <source>
        <dbReference type="SAM" id="SignalP"/>
    </source>
</evidence>
<feature type="signal peptide" evidence="1">
    <location>
        <begin position="1"/>
        <end position="23"/>
    </location>
</feature>
<comment type="caution">
    <text evidence="2">The sequence shown here is derived from an EMBL/GenBank/DDBJ whole genome shotgun (WGS) entry which is preliminary data.</text>
</comment>
<keyword evidence="1" id="KW-0732">Signal</keyword>
<protein>
    <submittedName>
        <fullName evidence="2">DUF3617 domain-containing protein</fullName>
    </submittedName>
</protein>
<reference evidence="2 3" key="1">
    <citation type="submission" date="2024-04" db="EMBL/GenBank/DDBJ databases">
        <title>Aurantiacibacter sp. DGU6 16S ribosomal RNA gene Genome sequencing and assembly.</title>
        <authorList>
            <person name="Park S."/>
        </authorList>
    </citation>
    <scope>NUCLEOTIDE SEQUENCE [LARGE SCALE GENOMIC DNA]</scope>
    <source>
        <strain evidence="2 3">DGU6</strain>
    </source>
</reference>
<evidence type="ECO:0000313" key="2">
    <source>
        <dbReference type="EMBL" id="MEL1250826.1"/>
    </source>
</evidence>
<feature type="chain" id="PRO_5047142581" evidence="1">
    <location>
        <begin position="24"/>
        <end position="155"/>
    </location>
</feature>
<accession>A0ABU9IF58</accession>
<keyword evidence="3" id="KW-1185">Reference proteome</keyword>
<organism evidence="2 3">
    <name type="scientific">Aurantiacibacter gilvus</name>
    <dbReference type="NCBI Taxonomy" id="3139141"/>
    <lineage>
        <taxon>Bacteria</taxon>
        <taxon>Pseudomonadati</taxon>
        <taxon>Pseudomonadota</taxon>
        <taxon>Alphaproteobacteria</taxon>
        <taxon>Sphingomonadales</taxon>
        <taxon>Erythrobacteraceae</taxon>
        <taxon>Aurantiacibacter</taxon>
    </lineage>
</organism>
<dbReference type="EMBL" id="JBBYHV010000001">
    <property type="protein sequence ID" value="MEL1250826.1"/>
    <property type="molecule type" value="Genomic_DNA"/>
</dbReference>
<sequence length="155" mass="16690">MRKLTPKLTVGLVALTIAASAAAIEPGNWEATTRATDIQLSSEIPPQVADMMRDAMGNRTFSNTSCVTREDIDGAPERMFEESGGDCRYTEFDMSGGTMHGVAQCDTDQGTMTMTMDGTYTDTSYDMTMTMNGDVGMGPMSMTYEVTGRRLGACS</sequence>
<dbReference type="InterPro" id="IPR022061">
    <property type="entry name" value="DUF3617"/>
</dbReference>
<gene>
    <name evidence="2" type="ORF">AAEO60_09095</name>
</gene>
<proteinExistence type="predicted"/>
<dbReference type="RefSeq" id="WP_341673333.1">
    <property type="nucleotide sequence ID" value="NZ_JBBYHV010000001.1"/>
</dbReference>